<keyword evidence="4" id="KW-1185">Reference proteome</keyword>
<dbReference type="SUPFAM" id="SSF47413">
    <property type="entry name" value="lambda repressor-like DNA-binding domains"/>
    <property type="match status" value="1"/>
</dbReference>
<dbReference type="SMART" id="SM00530">
    <property type="entry name" value="HTH_XRE"/>
    <property type="match status" value="1"/>
</dbReference>
<dbReference type="RefSeq" id="WP_088552547.1">
    <property type="nucleotide sequence ID" value="NZ_BDGJ01000002.1"/>
</dbReference>
<sequence>MKNSSFIGQKIRVLREKNKLTRTELAKQLGITGLHLYRIETGRRNPTIKMLQKLAKIFQVPLSYFSGEEPSGQSVKYEVVDLEQFLRENTVRLEGRELSPDQKEKVLTLIKTALDLSSKNDKS</sequence>
<evidence type="ECO:0000313" key="4">
    <source>
        <dbReference type="Proteomes" id="UP000197032"/>
    </source>
</evidence>
<name>A0A1Z5HNQ8_9FIRM</name>
<dbReference type="InterPro" id="IPR050807">
    <property type="entry name" value="TransReg_Diox_bact_type"/>
</dbReference>
<evidence type="ECO:0000313" key="3">
    <source>
        <dbReference type="EMBL" id="GAW90935.1"/>
    </source>
</evidence>
<dbReference type="GO" id="GO:0005829">
    <property type="term" value="C:cytosol"/>
    <property type="evidence" value="ECO:0007669"/>
    <property type="project" value="TreeGrafter"/>
</dbReference>
<dbReference type="OrthoDB" id="9811208at2"/>
<dbReference type="PANTHER" id="PTHR46797:SF1">
    <property type="entry name" value="METHYLPHOSPHONATE SYNTHASE"/>
    <property type="match status" value="1"/>
</dbReference>
<dbReference type="EMBL" id="BDGJ01000002">
    <property type="protein sequence ID" value="GAW90935.1"/>
    <property type="molecule type" value="Genomic_DNA"/>
</dbReference>
<dbReference type="InterPro" id="IPR001387">
    <property type="entry name" value="Cro/C1-type_HTH"/>
</dbReference>
<gene>
    <name evidence="3" type="ORF">KKC1_00970</name>
</gene>
<dbReference type="CDD" id="cd00093">
    <property type="entry name" value="HTH_XRE"/>
    <property type="match status" value="1"/>
</dbReference>
<dbReference type="GO" id="GO:0003700">
    <property type="term" value="F:DNA-binding transcription factor activity"/>
    <property type="evidence" value="ECO:0007669"/>
    <property type="project" value="TreeGrafter"/>
</dbReference>
<keyword evidence="1" id="KW-0238">DNA-binding</keyword>
<feature type="domain" description="HTH cro/C1-type" evidence="2">
    <location>
        <begin position="11"/>
        <end position="65"/>
    </location>
</feature>
<reference evidence="4" key="1">
    <citation type="journal article" date="2017" name="Appl. Environ. Microbiol.">
        <title>Genomic analysis of Calderihabitans maritimus KKC1, a thermophilic hydrogenogenic carboxydotrophic bacterium isolated from marine sediment.</title>
        <authorList>
            <person name="Omae K."/>
            <person name="Yoneda Y."/>
            <person name="Fukuyama Y."/>
            <person name="Yoshida T."/>
            <person name="Sako Y."/>
        </authorList>
    </citation>
    <scope>NUCLEOTIDE SEQUENCE [LARGE SCALE GENOMIC DNA]</scope>
    <source>
        <strain evidence="4">KKC1</strain>
    </source>
</reference>
<dbReference type="InterPro" id="IPR010982">
    <property type="entry name" value="Lambda_DNA-bd_dom_sf"/>
</dbReference>
<dbReference type="PROSITE" id="PS50943">
    <property type="entry name" value="HTH_CROC1"/>
    <property type="match status" value="1"/>
</dbReference>
<proteinExistence type="predicted"/>
<dbReference type="Proteomes" id="UP000197032">
    <property type="component" value="Unassembled WGS sequence"/>
</dbReference>
<dbReference type="GO" id="GO:0003677">
    <property type="term" value="F:DNA binding"/>
    <property type="evidence" value="ECO:0007669"/>
    <property type="project" value="UniProtKB-KW"/>
</dbReference>
<dbReference type="Pfam" id="PF01381">
    <property type="entry name" value="HTH_3"/>
    <property type="match status" value="1"/>
</dbReference>
<dbReference type="PANTHER" id="PTHR46797">
    <property type="entry name" value="HTH-TYPE TRANSCRIPTIONAL REGULATOR"/>
    <property type="match status" value="1"/>
</dbReference>
<organism evidence="3 4">
    <name type="scientific">Calderihabitans maritimus</name>
    <dbReference type="NCBI Taxonomy" id="1246530"/>
    <lineage>
        <taxon>Bacteria</taxon>
        <taxon>Bacillati</taxon>
        <taxon>Bacillota</taxon>
        <taxon>Clostridia</taxon>
        <taxon>Neomoorellales</taxon>
        <taxon>Calderihabitantaceae</taxon>
        <taxon>Calderihabitans</taxon>
    </lineage>
</organism>
<evidence type="ECO:0000256" key="1">
    <source>
        <dbReference type="ARBA" id="ARBA00023125"/>
    </source>
</evidence>
<comment type="caution">
    <text evidence="3">The sequence shown here is derived from an EMBL/GenBank/DDBJ whole genome shotgun (WGS) entry which is preliminary data.</text>
</comment>
<dbReference type="Gene3D" id="1.10.260.40">
    <property type="entry name" value="lambda repressor-like DNA-binding domains"/>
    <property type="match status" value="1"/>
</dbReference>
<accession>A0A1Z5HNQ8</accession>
<dbReference type="AlphaFoldDB" id="A0A1Z5HNQ8"/>
<evidence type="ECO:0000259" key="2">
    <source>
        <dbReference type="PROSITE" id="PS50943"/>
    </source>
</evidence>
<protein>
    <submittedName>
        <fullName evidence="3">XRE family transcriptional regulator</fullName>
    </submittedName>
</protein>